<feature type="domain" description="DUF7046" evidence="2">
    <location>
        <begin position="652"/>
        <end position="744"/>
    </location>
</feature>
<feature type="compositionally biased region" description="Basic and acidic residues" evidence="1">
    <location>
        <begin position="392"/>
        <end position="406"/>
    </location>
</feature>
<organism evidence="4 5">
    <name type="scientific">Cuscuta europaea</name>
    <name type="common">European dodder</name>
    <dbReference type="NCBI Taxonomy" id="41803"/>
    <lineage>
        <taxon>Eukaryota</taxon>
        <taxon>Viridiplantae</taxon>
        <taxon>Streptophyta</taxon>
        <taxon>Embryophyta</taxon>
        <taxon>Tracheophyta</taxon>
        <taxon>Spermatophyta</taxon>
        <taxon>Magnoliopsida</taxon>
        <taxon>eudicotyledons</taxon>
        <taxon>Gunneridae</taxon>
        <taxon>Pentapetalae</taxon>
        <taxon>asterids</taxon>
        <taxon>lamiids</taxon>
        <taxon>Solanales</taxon>
        <taxon>Convolvulaceae</taxon>
        <taxon>Cuscuteae</taxon>
        <taxon>Cuscuta</taxon>
        <taxon>Cuscuta subgen. Cuscuta</taxon>
    </lineage>
</organism>
<evidence type="ECO:0000259" key="2">
    <source>
        <dbReference type="Pfam" id="PF23080"/>
    </source>
</evidence>
<keyword evidence="5" id="KW-1185">Reference proteome</keyword>
<sequence length="752" mass="83855">MENGGGSLESKLAGLRMQDPGNISGSNNDGLFQVKKAVEAAETTIKLQVEENNQLRLELQKKIQELEKYKSGGLKSENSHSAEQWDDYHHQPHGTLMSNSHFGNQSDWPNNTPRHTLPNNLVQNDTFTSLQAQGESSREPSNFSGTLRMLSGGQTSPDPSGFSQLSSPSASPFSASRYQKEGEQDRWLNAPGQGLMPIYDLNNPNSLKQIPDREQEISLLRKHLGEYSVKEAQIRNEKLVLEKRIAYMRMDFDQQQQDLVDAASKAISYRQEIIEENIRLAYALQAAQQERSTFVSSLLPLLAEYSLQPPVADAQSIVGNIKILFRHLQEKLFVTEAKLKESQYQMAPWLSDVNSNFAMSPVDSAEIKDGLDLVPHQRYSSERVIGSTELGTGRDQDPSGRPHYEITGDTTKGMGGNDFRSFSPSASRRNVSVGVSTQFAISHDQPISKSTNEEIPNKQVTFSDITSTTVTYELDIERTQSDREPSASWVSKSSPYATSQEDPISTYSPYLPPVMEEPTSSLSEAADDDPLPAIEGLQISGEACPGRELQASGYSINGTTSCIFEWVRHKEDGSCSYIEGAQQPVYLVTADDVDTYLAIEVRPLDDRKRKGEAVRVFANEHRKITCDPEMQTCIERTLRSGHASFKVSSWTGYLDIWEPATMAIKRDDFSIRSSGTNSVVVAEKFSQSITVSIPFACPGEFSITDSQGYEHLLRATDSSYSRDTIVLIMKYLIIKAGEKKRKNRKRGLFFNK</sequence>
<evidence type="ECO:0000256" key="1">
    <source>
        <dbReference type="SAM" id="MobiDB-lite"/>
    </source>
</evidence>
<evidence type="ECO:0000313" key="4">
    <source>
        <dbReference type="EMBL" id="CAH9110911.1"/>
    </source>
</evidence>
<feature type="compositionally biased region" description="Low complexity" evidence="1">
    <location>
        <begin position="159"/>
        <end position="176"/>
    </location>
</feature>
<dbReference type="PANTHER" id="PTHR31149:SF10">
    <property type="entry name" value="OS05G0100900 PROTEIN"/>
    <property type="match status" value="1"/>
</dbReference>
<dbReference type="OrthoDB" id="1937889at2759"/>
<gene>
    <name evidence="4" type="ORF">CEURO_LOCUS19004</name>
</gene>
<dbReference type="InterPro" id="IPR055474">
    <property type="entry name" value="DUF7046"/>
</dbReference>
<feature type="compositionally biased region" description="Polar residues" evidence="1">
    <location>
        <begin position="488"/>
        <end position="508"/>
    </location>
</feature>
<dbReference type="FunFam" id="2.60.40.2700:FF:000001">
    <property type="entry name" value="Transmembrane protein"/>
    <property type="match status" value="1"/>
</dbReference>
<feature type="region of interest" description="Disordered" evidence="1">
    <location>
        <begin position="71"/>
        <end position="183"/>
    </location>
</feature>
<dbReference type="Proteomes" id="UP001152484">
    <property type="component" value="Unassembled WGS sequence"/>
</dbReference>
<dbReference type="Gene3D" id="2.60.40.2700">
    <property type="match status" value="1"/>
</dbReference>
<dbReference type="GO" id="GO:0005886">
    <property type="term" value="C:plasma membrane"/>
    <property type="evidence" value="ECO:0007669"/>
    <property type="project" value="TreeGrafter"/>
</dbReference>
<feature type="region of interest" description="Disordered" evidence="1">
    <location>
        <begin position="384"/>
        <end position="427"/>
    </location>
</feature>
<dbReference type="InterPro" id="IPR056284">
    <property type="entry name" value="AIR9-like_A9"/>
</dbReference>
<accession>A0A9P1EJA7</accession>
<feature type="region of interest" description="Disordered" evidence="1">
    <location>
        <begin position="477"/>
        <end position="524"/>
    </location>
</feature>
<protein>
    <submittedName>
        <fullName evidence="4">Uncharacterized protein</fullName>
    </submittedName>
</protein>
<dbReference type="PANTHER" id="PTHR31149">
    <property type="entry name" value="EXPRESSED PROTEIN"/>
    <property type="match status" value="1"/>
</dbReference>
<evidence type="ECO:0000313" key="5">
    <source>
        <dbReference type="Proteomes" id="UP001152484"/>
    </source>
</evidence>
<feature type="region of interest" description="Disordered" evidence="1">
    <location>
        <begin position="1"/>
        <end position="27"/>
    </location>
</feature>
<dbReference type="Pfam" id="PF23080">
    <property type="entry name" value="DUF7046"/>
    <property type="match status" value="1"/>
</dbReference>
<proteinExistence type="predicted"/>
<feature type="compositionally biased region" description="Polar residues" evidence="1">
    <location>
        <begin position="96"/>
        <end position="145"/>
    </location>
</feature>
<dbReference type="EMBL" id="CAMAPE010000054">
    <property type="protein sequence ID" value="CAH9110911.1"/>
    <property type="molecule type" value="Genomic_DNA"/>
</dbReference>
<dbReference type="AlphaFoldDB" id="A0A9P1EJA7"/>
<comment type="caution">
    <text evidence="4">The sequence shown here is derived from an EMBL/GenBank/DDBJ whole genome shotgun (WGS) entry which is preliminary data.</text>
</comment>
<feature type="domain" description="AIR9-like A9" evidence="3">
    <location>
        <begin position="535"/>
        <end position="616"/>
    </location>
</feature>
<name>A0A9P1EJA7_CUSEU</name>
<evidence type="ECO:0000259" key="3">
    <source>
        <dbReference type="Pfam" id="PF23197"/>
    </source>
</evidence>
<dbReference type="Pfam" id="PF23197">
    <property type="entry name" value="IG_AIR9"/>
    <property type="match status" value="1"/>
</dbReference>
<reference evidence="4" key="1">
    <citation type="submission" date="2022-07" db="EMBL/GenBank/DDBJ databases">
        <authorList>
            <person name="Macas J."/>
            <person name="Novak P."/>
            <person name="Neumann P."/>
        </authorList>
    </citation>
    <scope>NUCLEOTIDE SEQUENCE</scope>
</reference>